<feature type="non-terminal residue" evidence="3">
    <location>
        <position position="199"/>
    </location>
</feature>
<evidence type="ECO:0000256" key="1">
    <source>
        <dbReference type="SAM" id="MobiDB-lite"/>
    </source>
</evidence>
<evidence type="ECO:0000313" key="4">
    <source>
        <dbReference type="Proteomes" id="UP001293254"/>
    </source>
</evidence>
<gene>
    <name evidence="3" type="ORF">Salat_2998900</name>
</gene>
<reference evidence="3" key="1">
    <citation type="submission" date="2020-06" db="EMBL/GenBank/DDBJ databases">
        <authorList>
            <person name="Li T."/>
            <person name="Hu X."/>
            <person name="Zhang T."/>
            <person name="Song X."/>
            <person name="Zhang H."/>
            <person name="Dai N."/>
            <person name="Sheng W."/>
            <person name="Hou X."/>
            <person name="Wei L."/>
        </authorList>
    </citation>
    <scope>NUCLEOTIDE SEQUENCE</scope>
    <source>
        <strain evidence="3">3651</strain>
        <tissue evidence="3">Leaf</tissue>
    </source>
</reference>
<dbReference type="Proteomes" id="UP001293254">
    <property type="component" value="Unassembled WGS sequence"/>
</dbReference>
<evidence type="ECO:0000256" key="2">
    <source>
        <dbReference type="SAM" id="Phobius"/>
    </source>
</evidence>
<reference evidence="3" key="2">
    <citation type="journal article" date="2024" name="Plant">
        <title>Genomic evolution and insights into agronomic trait innovations of Sesamum species.</title>
        <authorList>
            <person name="Miao H."/>
            <person name="Wang L."/>
            <person name="Qu L."/>
            <person name="Liu H."/>
            <person name="Sun Y."/>
            <person name="Le M."/>
            <person name="Wang Q."/>
            <person name="Wei S."/>
            <person name="Zheng Y."/>
            <person name="Lin W."/>
            <person name="Duan Y."/>
            <person name="Cao H."/>
            <person name="Xiong S."/>
            <person name="Wang X."/>
            <person name="Wei L."/>
            <person name="Li C."/>
            <person name="Ma Q."/>
            <person name="Ju M."/>
            <person name="Zhao R."/>
            <person name="Li G."/>
            <person name="Mu C."/>
            <person name="Tian Q."/>
            <person name="Mei H."/>
            <person name="Zhang T."/>
            <person name="Gao T."/>
            <person name="Zhang H."/>
        </authorList>
    </citation>
    <scope>NUCLEOTIDE SEQUENCE</scope>
    <source>
        <strain evidence="3">3651</strain>
    </source>
</reference>
<dbReference type="AlphaFoldDB" id="A0AAE2C7K4"/>
<feature type="region of interest" description="Disordered" evidence="1">
    <location>
        <begin position="175"/>
        <end position="199"/>
    </location>
</feature>
<dbReference type="EMBL" id="JACGWO010000080">
    <property type="protein sequence ID" value="KAK4411963.1"/>
    <property type="molecule type" value="Genomic_DNA"/>
</dbReference>
<keyword evidence="2" id="KW-0812">Transmembrane</keyword>
<organism evidence="3 4">
    <name type="scientific">Sesamum alatum</name>
    <dbReference type="NCBI Taxonomy" id="300844"/>
    <lineage>
        <taxon>Eukaryota</taxon>
        <taxon>Viridiplantae</taxon>
        <taxon>Streptophyta</taxon>
        <taxon>Embryophyta</taxon>
        <taxon>Tracheophyta</taxon>
        <taxon>Spermatophyta</taxon>
        <taxon>Magnoliopsida</taxon>
        <taxon>eudicotyledons</taxon>
        <taxon>Gunneridae</taxon>
        <taxon>Pentapetalae</taxon>
        <taxon>asterids</taxon>
        <taxon>lamiids</taxon>
        <taxon>Lamiales</taxon>
        <taxon>Pedaliaceae</taxon>
        <taxon>Sesamum</taxon>
    </lineage>
</organism>
<keyword evidence="2" id="KW-0472">Membrane</keyword>
<keyword evidence="4" id="KW-1185">Reference proteome</keyword>
<accession>A0AAE2C7K4</accession>
<name>A0AAE2C7K4_9LAMI</name>
<sequence>MVLADYANFDVWVGGVIVWVPTIRYIGGIRVLFPDVDKERLYYGDLLEMYAKAGGKGLNVVIHYCLLGHTLDNGLKMLNGDEGIRELLRDFQGLSVIPIYFEEKQGPLLVVDTQGNIISTDEQIPRLSFHDDFEPFHHEFDAPILDEAINSPEFDISTSEPANNTNSIHTPPSIFENNPDSIHFDGVETSISEEGEGEQ</sequence>
<keyword evidence="2" id="KW-1133">Transmembrane helix</keyword>
<evidence type="ECO:0000313" key="3">
    <source>
        <dbReference type="EMBL" id="KAK4411963.1"/>
    </source>
</evidence>
<protein>
    <submittedName>
        <fullName evidence="3">Uncharacterized protein</fullName>
    </submittedName>
</protein>
<comment type="caution">
    <text evidence="3">The sequence shown here is derived from an EMBL/GenBank/DDBJ whole genome shotgun (WGS) entry which is preliminary data.</text>
</comment>
<proteinExistence type="predicted"/>
<feature type="transmembrane region" description="Helical" evidence="2">
    <location>
        <begin position="12"/>
        <end position="33"/>
    </location>
</feature>